<dbReference type="AlphaFoldDB" id="A0ABD3DBF9"/>
<evidence type="ECO:0000313" key="2">
    <source>
        <dbReference type="Proteomes" id="UP001632038"/>
    </source>
</evidence>
<name>A0ABD3DBF9_9LAMI</name>
<protein>
    <submittedName>
        <fullName evidence="1">Uncharacterized protein</fullName>
    </submittedName>
</protein>
<proteinExistence type="predicted"/>
<dbReference type="Proteomes" id="UP001632038">
    <property type="component" value="Unassembled WGS sequence"/>
</dbReference>
<sequence>MDAMARSDVERHGVMIEKIESLEKTHNEDMEEYHEEVLGFRNDVGENVELIEKFFEAVNGYRAEVKALHEEVKENNKLLHALLKQSGKSGPVPHGSHSSAT</sequence>
<reference evidence="2" key="1">
    <citation type="journal article" date="2024" name="IScience">
        <title>Strigolactones Initiate the Formation of Haustorium-like Structures in Castilleja.</title>
        <authorList>
            <person name="Buerger M."/>
            <person name="Peterson D."/>
            <person name="Chory J."/>
        </authorList>
    </citation>
    <scope>NUCLEOTIDE SEQUENCE [LARGE SCALE GENOMIC DNA]</scope>
</reference>
<keyword evidence="2" id="KW-1185">Reference proteome</keyword>
<accession>A0ABD3DBF9</accession>
<gene>
    <name evidence="1" type="ORF">CASFOL_017940</name>
</gene>
<comment type="caution">
    <text evidence="1">The sequence shown here is derived from an EMBL/GenBank/DDBJ whole genome shotgun (WGS) entry which is preliminary data.</text>
</comment>
<dbReference type="EMBL" id="JAVIJP010000019">
    <property type="protein sequence ID" value="KAL3638569.1"/>
    <property type="molecule type" value="Genomic_DNA"/>
</dbReference>
<evidence type="ECO:0000313" key="1">
    <source>
        <dbReference type="EMBL" id="KAL3638569.1"/>
    </source>
</evidence>
<organism evidence="1 2">
    <name type="scientific">Castilleja foliolosa</name>
    <dbReference type="NCBI Taxonomy" id="1961234"/>
    <lineage>
        <taxon>Eukaryota</taxon>
        <taxon>Viridiplantae</taxon>
        <taxon>Streptophyta</taxon>
        <taxon>Embryophyta</taxon>
        <taxon>Tracheophyta</taxon>
        <taxon>Spermatophyta</taxon>
        <taxon>Magnoliopsida</taxon>
        <taxon>eudicotyledons</taxon>
        <taxon>Gunneridae</taxon>
        <taxon>Pentapetalae</taxon>
        <taxon>asterids</taxon>
        <taxon>lamiids</taxon>
        <taxon>Lamiales</taxon>
        <taxon>Orobanchaceae</taxon>
        <taxon>Pedicularideae</taxon>
        <taxon>Castillejinae</taxon>
        <taxon>Castilleja</taxon>
    </lineage>
</organism>